<name>A0A6J6BDC7_9ZZZZ</name>
<reference evidence="2" key="1">
    <citation type="submission" date="2020-05" db="EMBL/GenBank/DDBJ databases">
        <authorList>
            <person name="Chiriac C."/>
            <person name="Salcher M."/>
            <person name="Ghai R."/>
            <person name="Kavagutti S V."/>
        </authorList>
    </citation>
    <scope>NUCLEOTIDE SEQUENCE</scope>
</reference>
<gene>
    <name evidence="2" type="ORF">UFOPK1440_00214</name>
    <name evidence="3" type="ORF">UFOPK1946_00358</name>
</gene>
<evidence type="ECO:0000259" key="1">
    <source>
        <dbReference type="PROSITE" id="PS51746"/>
    </source>
</evidence>
<dbReference type="Gene3D" id="3.60.40.10">
    <property type="entry name" value="PPM-type phosphatase domain"/>
    <property type="match status" value="1"/>
</dbReference>
<organism evidence="2">
    <name type="scientific">freshwater metagenome</name>
    <dbReference type="NCBI Taxonomy" id="449393"/>
    <lineage>
        <taxon>unclassified sequences</taxon>
        <taxon>metagenomes</taxon>
        <taxon>ecological metagenomes</taxon>
    </lineage>
</organism>
<feature type="domain" description="PPM-type phosphatase" evidence="1">
    <location>
        <begin position="1"/>
        <end position="227"/>
    </location>
</feature>
<dbReference type="InterPro" id="IPR036457">
    <property type="entry name" value="PPM-type-like_dom_sf"/>
</dbReference>
<dbReference type="PROSITE" id="PS51746">
    <property type="entry name" value="PPM_2"/>
    <property type="match status" value="1"/>
</dbReference>
<dbReference type="Pfam" id="PF13672">
    <property type="entry name" value="PP2C_2"/>
    <property type="match status" value="1"/>
</dbReference>
<dbReference type="InterPro" id="IPR015655">
    <property type="entry name" value="PP2C"/>
</dbReference>
<dbReference type="CDD" id="cd00143">
    <property type="entry name" value="PP2Cc"/>
    <property type="match status" value="1"/>
</dbReference>
<dbReference type="GO" id="GO:0004722">
    <property type="term" value="F:protein serine/threonine phosphatase activity"/>
    <property type="evidence" value="ECO:0007669"/>
    <property type="project" value="InterPro"/>
</dbReference>
<dbReference type="InterPro" id="IPR001932">
    <property type="entry name" value="PPM-type_phosphatase-like_dom"/>
</dbReference>
<dbReference type="SUPFAM" id="SSF81606">
    <property type="entry name" value="PP2C-like"/>
    <property type="match status" value="1"/>
</dbReference>
<dbReference type="AlphaFoldDB" id="A0A6J6BDC7"/>
<evidence type="ECO:0000313" key="2">
    <source>
        <dbReference type="EMBL" id="CAB4536982.1"/>
    </source>
</evidence>
<evidence type="ECO:0000313" key="3">
    <source>
        <dbReference type="EMBL" id="CAB4619680.1"/>
    </source>
</evidence>
<accession>A0A6J6BDC7</accession>
<dbReference type="SMART" id="SM00331">
    <property type="entry name" value="PP2C_SIG"/>
    <property type="match status" value="1"/>
</dbReference>
<dbReference type="EMBL" id="CAEZSP010000005">
    <property type="protein sequence ID" value="CAB4536982.1"/>
    <property type="molecule type" value="Genomic_DNA"/>
</dbReference>
<dbReference type="SMART" id="SM00332">
    <property type="entry name" value="PP2Cc"/>
    <property type="match status" value="1"/>
</dbReference>
<dbReference type="PANTHER" id="PTHR47992">
    <property type="entry name" value="PROTEIN PHOSPHATASE"/>
    <property type="match status" value="1"/>
</dbReference>
<sequence length="243" mass="25824">MVRAGNEDSAMTSNYLVAVADGMGGHTAGEVASKIAVRAIAAIAKSIRNKDLTKEERDELLVNSIAQIDLALAQSVDDNPSLAGMGTTLSALFLHDGEIALLHIGDSRIYRLRGNTFEQLTTDHTVIQDLLDQGAITHAEIATHPQRSVLTQVLMGEGRHLPGLTTLEIKADDRFLLCSDGLTGVLSDKEIKTILKGKGRGTAVDALIEAAHLNGAPDNVTVIVADLLENDIQEPESYLGAAK</sequence>
<protein>
    <submittedName>
        <fullName evidence="2">Unannotated protein</fullName>
    </submittedName>
</protein>
<proteinExistence type="predicted"/>
<dbReference type="EMBL" id="CAEZVG010000010">
    <property type="protein sequence ID" value="CAB4619680.1"/>
    <property type="molecule type" value="Genomic_DNA"/>
</dbReference>